<reference evidence="2" key="1">
    <citation type="submission" date="2022-03" db="EMBL/GenBank/DDBJ databases">
        <authorList>
            <person name="Alioto T."/>
            <person name="Alioto T."/>
            <person name="Gomez Garrido J."/>
        </authorList>
    </citation>
    <scope>NUCLEOTIDE SEQUENCE</scope>
</reference>
<gene>
    <name evidence="2" type="ORF">PECUL_23A061032</name>
</gene>
<sequence length="346" mass="38712">MSQHRTKKPPEAKDKASFFTARAQQNKNTDASVQDGAESDTDGESLAGMAVDKPTLQHMLDSLAHKMAYYHATHIANMLQMHSTTYTPQWISIEASCGGQTDLAAAMWMPKTLRNVPRDTLPTMKLLYNIWDNHRVAFCSATPWSMATPLKTIALHNNTFPYKSWQAHNITHLHQICTENGPLPFLTLQTKYNISANLTFSHWQLKTLLDNNTASTLLAKHWKTPQIPSMAEVTAMVTTTLDYEVILWNQTKTGKGSDTARKMWTTYIDKRTLQAAARGTANTDTTTRPDRSASSDRISPQGKDGQTTHSPPQRRPFSPRTGILFVSVSLLRGQAHPAHHHGKTHM</sequence>
<keyword evidence="3" id="KW-1185">Reference proteome</keyword>
<feature type="compositionally biased region" description="Polar residues" evidence="1">
    <location>
        <begin position="22"/>
        <end position="32"/>
    </location>
</feature>
<name>A0AAD1SDW1_PELCU</name>
<feature type="region of interest" description="Disordered" evidence="1">
    <location>
        <begin position="1"/>
        <end position="43"/>
    </location>
</feature>
<dbReference type="AlphaFoldDB" id="A0AAD1SDW1"/>
<accession>A0AAD1SDW1</accession>
<evidence type="ECO:0000313" key="3">
    <source>
        <dbReference type="Proteomes" id="UP001295444"/>
    </source>
</evidence>
<evidence type="ECO:0000313" key="2">
    <source>
        <dbReference type="EMBL" id="CAH2297290.1"/>
    </source>
</evidence>
<organism evidence="2 3">
    <name type="scientific">Pelobates cultripes</name>
    <name type="common">Western spadefoot toad</name>
    <dbReference type="NCBI Taxonomy" id="61616"/>
    <lineage>
        <taxon>Eukaryota</taxon>
        <taxon>Metazoa</taxon>
        <taxon>Chordata</taxon>
        <taxon>Craniata</taxon>
        <taxon>Vertebrata</taxon>
        <taxon>Euteleostomi</taxon>
        <taxon>Amphibia</taxon>
        <taxon>Batrachia</taxon>
        <taxon>Anura</taxon>
        <taxon>Pelobatoidea</taxon>
        <taxon>Pelobatidae</taxon>
        <taxon>Pelobates</taxon>
    </lineage>
</organism>
<evidence type="ECO:0000256" key="1">
    <source>
        <dbReference type="SAM" id="MobiDB-lite"/>
    </source>
</evidence>
<dbReference type="Proteomes" id="UP001295444">
    <property type="component" value="Chromosome 05"/>
</dbReference>
<protein>
    <submittedName>
        <fullName evidence="2">Uncharacterized protein</fullName>
    </submittedName>
</protein>
<feature type="region of interest" description="Disordered" evidence="1">
    <location>
        <begin position="275"/>
        <end position="320"/>
    </location>
</feature>
<proteinExistence type="predicted"/>
<dbReference type="EMBL" id="OW240916">
    <property type="protein sequence ID" value="CAH2297290.1"/>
    <property type="molecule type" value="Genomic_DNA"/>
</dbReference>